<feature type="compositionally biased region" description="Pro residues" evidence="1">
    <location>
        <begin position="422"/>
        <end position="431"/>
    </location>
</feature>
<dbReference type="InParanoid" id="A0A1X2HUS4"/>
<comment type="caution">
    <text evidence="2">The sequence shown here is derived from an EMBL/GenBank/DDBJ whole genome shotgun (WGS) entry which is preliminary data.</text>
</comment>
<evidence type="ECO:0000313" key="2">
    <source>
        <dbReference type="EMBL" id="ORZ03293.1"/>
    </source>
</evidence>
<proteinExistence type="predicted"/>
<evidence type="ECO:0000256" key="1">
    <source>
        <dbReference type="SAM" id="MobiDB-lite"/>
    </source>
</evidence>
<reference evidence="2 3" key="1">
    <citation type="submission" date="2016-07" db="EMBL/GenBank/DDBJ databases">
        <title>Pervasive Adenine N6-methylation of Active Genes in Fungi.</title>
        <authorList>
            <consortium name="DOE Joint Genome Institute"/>
            <person name="Mondo S.J."/>
            <person name="Dannebaum R.O."/>
            <person name="Kuo R.C."/>
            <person name="Labutti K."/>
            <person name="Haridas S."/>
            <person name="Kuo A."/>
            <person name="Salamov A."/>
            <person name="Ahrendt S.R."/>
            <person name="Lipzen A."/>
            <person name="Sullivan W."/>
            <person name="Andreopoulos W.B."/>
            <person name="Clum A."/>
            <person name="Lindquist E."/>
            <person name="Daum C."/>
            <person name="Ramamoorthy G.K."/>
            <person name="Gryganskyi A."/>
            <person name="Culley D."/>
            <person name="Magnuson J.K."/>
            <person name="James T.Y."/>
            <person name="O'Malley M.A."/>
            <person name="Stajich J.E."/>
            <person name="Spatafora J.W."/>
            <person name="Visel A."/>
            <person name="Grigoriev I.V."/>
        </authorList>
    </citation>
    <scope>NUCLEOTIDE SEQUENCE [LARGE SCALE GENOMIC DNA]</scope>
    <source>
        <strain evidence="2 3">NRRL 2496</strain>
    </source>
</reference>
<name>A0A1X2HUS4_SYNRA</name>
<organism evidence="2 3">
    <name type="scientific">Syncephalastrum racemosum</name>
    <name type="common">Filamentous fungus</name>
    <dbReference type="NCBI Taxonomy" id="13706"/>
    <lineage>
        <taxon>Eukaryota</taxon>
        <taxon>Fungi</taxon>
        <taxon>Fungi incertae sedis</taxon>
        <taxon>Mucoromycota</taxon>
        <taxon>Mucoromycotina</taxon>
        <taxon>Mucoromycetes</taxon>
        <taxon>Mucorales</taxon>
        <taxon>Syncephalastraceae</taxon>
        <taxon>Syncephalastrum</taxon>
    </lineage>
</organism>
<feature type="compositionally biased region" description="Low complexity" evidence="1">
    <location>
        <begin position="43"/>
        <end position="60"/>
    </location>
</feature>
<sequence>MQPNVGPTITWTVQKGENTHTTETSQTKMTQQCSPRRVPKVIPAEPTTTPPVAAETQTQAETPDRAFQASSIPIPTTTNSIFTPAHSQTQPTYHLSSQSTSTLPVAQLSGQTASISTSTVPVSLEDSKLHEVSKHRLAWGDERTHRLLDMLHAVCSGEIEQLKHLDGAQFWSQFTTILCDSLRRDRVGDSVDEFLKVLDIYKVSTKWLNMRGRYSRAHRQNGFVNADLYGGNVGHFERVKRIIENTNALTFASGRLILGNKRMKASKQPPVQQHISQVQQQPLQPLPPQQQSQLRAMNNDAVNADINSTAQVVSSTSKESTADAWITKLQLQGQYMFNPLSTYQHPAVSTTGSSERPNSLPPPPPSPKNQPQTQLEARKPADTDLSAGRPGHEQESRNALDEDDGNDVFVTPPSSPALVPAPLQPLLPSPSSPSSSSSPLKQDKDHSLFHSFEQVFNRISDGLFLKMENYANKRKADQLELDSRKEKRHKENMTALQRIIQLNEAILREQQYTRSKKSIPWDTSVDPPPFV</sequence>
<feature type="region of interest" description="Disordered" evidence="1">
    <location>
        <begin position="41"/>
        <end position="65"/>
    </location>
</feature>
<dbReference type="EMBL" id="MCGN01000001">
    <property type="protein sequence ID" value="ORZ03293.1"/>
    <property type="molecule type" value="Genomic_DNA"/>
</dbReference>
<protein>
    <submittedName>
        <fullName evidence="2">Uncharacterized protein</fullName>
    </submittedName>
</protein>
<feature type="compositionally biased region" description="Pro residues" evidence="1">
    <location>
        <begin position="359"/>
        <end position="368"/>
    </location>
</feature>
<gene>
    <name evidence="2" type="ORF">BCR43DRAFT_483081</name>
</gene>
<feature type="region of interest" description="Disordered" evidence="1">
    <location>
        <begin position="346"/>
        <end position="443"/>
    </location>
</feature>
<feature type="compositionally biased region" description="Basic and acidic residues" evidence="1">
    <location>
        <begin position="390"/>
        <end position="400"/>
    </location>
</feature>
<feature type="compositionally biased region" description="Polar residues" evidence="1">
    <location>
        <begin position="346"/>
        <end position="356"/>
    </location>
</feature>
<dbReference type="Proteomes" id="UP000242180">
    <property type="component" value="Unassembled WGS sequence"/>
</dbReference>
<feature type="compositionally biased region" description="Low complexity" evidence="1">
    <location>
        <begin position="268"/>
        <end position="293"/>
    </location>
</feature>
<feature type="region of interest" description="Disordered" evidence="1">
    <location>
        <begin position="264"/>
        <end position="293"/>
    </location>
</feature>
<evidence type="ECO:0000313" key="3">
    <source>
        <dbReference type="Proteomes" id="UP000242180"/>
    </source>
</evidence>
<dbReference type="AlphaFoldDB" id="A0A1X2HUS4"/>
<keyword evidence="3" id="KW-1185">Reference proteome</keyword>
<accession>A0A1X2HUS4</accession>